<dbReference type="SFLD" id="SFLDS00003">
    <property type="entry name" value="Haloacid_Dehalogenase"/>
    <property type="match status" value="1"/>
</dbReference>
<dbReference type="InterPro" id="IPR023299">
    <property type="entry name" value="ATPase_P-typ_cyto_dom_N"/>
</dbReference>
<dbReference type="EMBL" id="JACHHW010000004">
    <property type="protein sequence ID" value="MBB5187596.1"/>
    <property type="molecule type" value="Genomic_DNA"/>
</dbReference>
<dbReference type="GO" id="GO:0005507">
    <property type="term" value="F:copper ion binding"/>
    <property type="evidence" value="ECO:0007669"/>
    <property type="project" value="TreeGrafter"/>
</dbReference>
<evidence type="ECO:0000313" key="17">
    <source>
        <dbReference type="EMBL" id="MBB5187596.1"/>
    </source>
</evidence>
<dbReference type="CDD" id="cd00371">
    <property type="entry name" value="HMA"/>
    <property type="match status" value="1"/>
</dbReference>
<organism evidence="17 18">
    <name type="scientific">Zhongshania antarctica</name>
    <dbReference type="NCBI Taxonomy" id="641702"/>
    <lineage>
        <taxon>Bacteria</taxon>
        <taxon>Pseudomonadati</taxon>
        <taxon>Pseudomonadota</taxon>
        <taxon>Gammaproteobacteria</taxon>
        <taxon>Cellvibrionales</taxon>
        <taxon>Spongiibacteraceae</taxon>
        <taxon>Zhongshania</taxon>
    </lineage>
</organism>
<dbReference type="Gene3D" id="3.40.50.1000">
    <property type="entry name" value="HAD superfamily/HAD-like"/>
    <property type="match status" value="1"/>
</dbReference>
<keyword evidence="5" id="KW-0597">Phosphoprotein</keyword>
<evidence type="ECO:0000256" key="14">
    <source>
        <dbReference type="ARBA" id="ARBA00023136"/>
    </source>
</evidence>
<feature type="transmembrane region" description="Helical" evidence="15">
    <location>
        <begin position="767"/>
        <end position="785"/>
    </location>
</feature>
<dbReference type="SFLD" id="SFLDF00027">
    <property type="entry name" value="p-type_atpase"/>
    <property type="match status" value="1"/>
</dbReference>
<evidence type="ECO:0000256" key="5">
    <source>
        <dbReference type="ARBA" id="ARBA00022553"/>
    </source>
</evidence>
<evidence type="ECO:0000256" key="2">
    <source>
        <dbReference type="ARBA" id="ARBA00006024"/>
    </source>
</evidence>
<evidence type="ECO:0000256" key="15">
    <source>
        <dbReference type="RuleBase" id="RU362081"/>
    </source>
</evidence>
<dbReference type="SUPFAM" id="SSF81653">
    <property type="entry name" value="Calcium ATPase, transduction domain A"/>
    <property type="match status" value="1"/>
</dbReference>
<dbReference type="PRINTS" id="PR00119">
    <property type="entry name" value="CATATPASE"/>
</dbReference>
<dbReference type="RefSeq" id="WP_184462427.1">
    <property type="nucleotide sequence ID" value="NZ_JACHHW010000004.1"/>
</dbReference>
<dbReference type="Pfam" id="PF12156">
    <property type="entry name" value="ATPase-cat_bd"/>
    <property type="match status" value="1"/>
</dbReference>
<dbReference type="SUPFAM" id="SSF55008">
    <property type="entry name" value="HMA, heavy metal-associated domain"/>
    <property type="match status" value="1"/>
</dbReference>
<dbReference type="Pfam" id="PF00403">
    <property type="entry name" value="HMA"/>
    <property type="match status" value="1"/>
</dbReference>
<feature type="domain" description="HMA" evidence="16">
    <location>
        <begin position="87"/>
        <end position="153"/>
    </location>
</feature>
<dbReference type="PANTHER" id="PTHR43520:SF5">
    <property type="entry name" value="CATION-TRANSPORTING P-TYPE ATPASE-RELATED"/>
    <property type="match status" value="1"/>
</dbReference>
<reference evidence="17 18" key="1">
    <citation type="submission" date="2020-08" db="EMBL/GenBank/DDBJ databases">
        <title>Genomic Encyclopedia of Type Strains, Phase IV (KMG-IV): sequencing the most valuable type-strain genomes for metagenomic binning, comparative biology and taxonomic classification.</title>
        <authorList>
            <person name="Goeker M."/>
        </authorList>
    </citation>
    <scope>NUCLEOTIDE SEQUENCE [LARGE SCALE GENOMIC DNA]</scope>
    <source>
        <strain evidence="17 18">DSM 25701</strain>
    </source>
</reference>
<keyword evidence="6 15" id="KW-0812">Transmembrane</keyword>
<dbReference type="NCBIfam" id="TIGR01512">
    <property type="entry name" value="ATPase-IB2_Cd"/>
    <property type="match status" value="1"/>
</dbReference>
<dbReference type="Gene3D" id="3.30.70.100">
    <property type="match status" value="1"/>
</dbReference>
<dbReference type="GO" id="GO:0005886">
    <property type="term" value="C:plasma membrane"/>
    <property type="evidence" value="ECO:0007669"/>
    <property type="project" value="UniProtKB-SubCell"/>
</dbReference>
<keyword evidence="8 15" id="KW-0547">Nucleotide-binding</keyword>
<dbReference type="FunFam" id="3.30.70.100:FF:000001">
    <property type="entry name" value="ATPase copper transporting beta"/>
    <property type="match status" value="1"/>
</dbReference>
<dbReference type="SUPFAM" id="SSF81665">
    <property type="entry name" value="Calcium ATPase, transmembrane domain M"/>
    <property type="match status" value="1"/>
</dbReference>
<dbReference type="InterPro" id="IPR021993">
    <property type="entry name" value="ATPase-cat-bd"/>
</dbReference>
<feature type="transmembrane region" description="Helical" evidence="15">
    <location>
        <begin position="443"/>
        <end position="464"/>
    </location>
</feature>
<accession>A0A840R4Z1</accession>
<dbReference type="InterPro" id="IPR023298">
    <property type="entry name" value="ATPase_P-typ_TM_dom_sf"/>
</dbReference>
<dbReference type="InterPro" id="IPR023214">
    <property type="entry name" value="HAD_sf"/>
</dbReference>
<gene>
    <name evidence="17" type="ORF">HNQ57_001865</name>
</gene>
<dbReference type="InterPro" id="IPR044492">
    <property type="entry name" value="P_typ_ATPase_HD_dom"/>
</dbReference>
<dbReference type="Pfam" id="PF00702">
    <property type="entry name" value="Hydrolase"/>
    <property type="match status" value="1"/>
</dbReference>
<dbReference type="InterPro" id="IPR008250">
    <property type="entry name" value="ATPase_P-typ_transduc_dom_A_sf"/>
</dbReference>
<dbReference type="InterPro" id="IPR059000">
    <property type="entry name" value="ATPase_P-type_domA"/>
</dbReference>
<keyword evidence="3" id="KW-0813">Transport</keyword>
<dbReference type="InterPro" id="IPR006121">
    <property type="entry name" value="HMA_dom"/>
</dbReference>
<dbReference type="InterPro" id="IPR036163">
    <property type="entry name" value="HMA_dom_sf"/>
</dbReference>
<evidence type="ECO:0000256" key="8">
    <source>
        <dbReference type="ARBA" id="ARBA00022741"/>
    </source>
</evidence>
<keyword evidence="4 15" id="KW-1003">Cell membrane</keyword>
<dbReference type="GO" id="GO:0055070">
    <property type="term" value="P:copper ion homeostasis"/>
    <property type="evidence" value="ECO:0007669"/>
    <property type="project" value="TreeGrafter"/>
</dbReference>
<keyword evidence="10" id="KW-0460">Magnesium</keyword>
<keyword evidence="11" id="KW-1278">Translocase</keyword>
<comment type="similarity">
    <text evidence="2 15">Belongs to the cation transport ATPase (P-type) (TC 3.A.3) family. Type IB subfamily.</text>
</comment>
<feature type="transmembrane region" description="Helical" evidence="15">
    <location>
        <begin position="175"/>
        <end position="194"/>
    </location>
</feature>
<evidence type="ECO:0000259" key="16">
    <source>
        <dbReference type="PROSITE" id="PS50846"/>
    </source>
</evidence>
<evidence type="ECO:0000313" key="18">
    <source>
        <dbReference type="Proteomes" id="UP000536640"/>
    </source>
</evidence>
<protein>
    <submittedName>
        <fullName evidence="17">Cu2+-exporting ATPase</fullName>
    </submittedName>
</protein>
<evidence type="ECO:0000256" key="3">
    <source>
        <dbReference type="ARBA" id="ARBA00022448"/>
    </source>
</evidence>
<dbReference type="SUPFAM" id="SSF56784">
    <property type="entry name" value="HAD-like"/>
    <property type="match status" value="1"/>
</dbReference>
<keyword evidence="12 15" id="KW-1133">Transmembrane helix</keyword>
<dbReference type="InterPro" id="IPR017969">
    <property type="entry name" value="Heavy-metal-associated_CS"/>
</dbReference>
<evidence type="ECO:0000256" key="4">
    <source>
        <dbReference type="ARBA" id="ARBA00022475"/>
    </source>
</evidence>
<keyword evidence="14 15" id="KW-0472">Membrane</keyword>
<evidence type="ECO:0000256" key="1">
    <source>
        <dbReference type="ARBA" id="ARBA00004651"/>
    </source>
</evidence>
<dbReference type="NCBIfam" id="TIGR01511">
    <property type="entry name" value="ATPase-IB1_Cu"/>
    <property type="match status" value="1"/>
</dbReference>
<dbReference type="PROSITE" id="PS01047">
    <property type="entry name" value="HMA_1"/>
    <property type="match status" value="1"/>
</dbReference>
<evidence type="ECO:0000256" key="11">
    <source>
        <dbReference type="ARBA" id="ARBA00022967"/>
    </source>
</evidence>
<dbReference type="Proteomes" id="UP000536640">
    <property type="component" value="Unassembled WGS sequence"/>
</dbReference>
<dbReference type="NCBIfam" id="TIGR01494">
    <property type="entry name" value="ATPase_P-type"/>
    <property type="match status" value="1"/>
</dbReference>
<dbReference type="Gene3D" id="2.70.150.10">
    <property type="entry name" value="Calcium-transporting ATPase, cytoplasmic transduction domain A"/>
    <property type="match status" value="1"/>
</dbReference>
<dbReference type="SFLD" id="SFLDG00002">
    <property type="entry name" value="C1.7:_P-type_atpase_like"/>
    <property type="match status" value="1"/>
</dbReference>
<dbReference type="NCBIfam" id="TIGR01525">
    <property type="entry name" value="ATPase-IB_hvy"/>
    <property type="match status" value="1"/>
</dbReference>
<dbReference type="AlphaFoldDB" id="A0A840R4Z1"/>
<dbReference type="Pfam" id="PF00122">
    <property type="entry name" value="E1-E2_ATPase"/>
    <property type="match status" value="1"/>
</dbReference>
<feature type="transmembrane region" description="Helical" evidence="15">
    <location>
        <begin position="418"/>
        <end position="437"/>
    </location>
</feature>
<dbReference type="GO" id="GO:0043682">
    <property type="term" value="F:P-type divalent copper transporter activity"/>
    <property type="evidence" value="ECO:0007669"/>
    <property type="project" value="TreeGrafter"/>
</dbReference>
<dbReference type="InterPro" id="IPR027256">
    <property type="entry name" value="P-typ_ATPase_IB"/>
</dbReference>
<evidence type="ECO:0000256" key="7">
    <source>
        <dbReference type="ARBA" id="ARBA00022723"/>
    </source>
</evidence>
<keyword evidence="9 15" id="KW-0067">ATP-binding</keyword>
<dbReference type="CDD" id="cd02079">
    <property type="entry name" value="P-type_ATPase_HM"/>
    <property type="match status" value="1"/>
</dbReference>
<comment type="subcellular location">
    <subcellularLocation>
        <location evidence="1">Cell membrane</location>
        <topology evidence="1">Multi-pass membrane protein</topology>
    </subcellularLocation>
</comment>
<evidence type="ECO:0000256" key="12">
    <source>
        <dbReference type="ARBA" id="ARBA00022989"/>
    </source>
</evidence>
<evidence type="ECO:0000256" key="10">
    <source>
        <dbReference type="ARBA" id="ARBA00022842"/>
    </source>
</evidence>
<evidence type="ECO:0000256" key="6">
    <source>
        <dbReference type="ARBA" id="ARBA00022692"/>
    </source>
</evidence>
<feature type="transmembrane region" description="Helical" evidence="15">
    <location>
        <begin position="206"/>
        <end position="224"/>
    </location>
</feature>
<dbReference type="InterPro" id="IPR001757">
    <property type="entry name" value="P_typ_ATPase"/>
</dbReference>
<dbReference type="PROSITE" id="PS50846">
    <property type="entry name" value="HMA_2"/>
    <property type="match status" value="1"/>
</dbReference>
<feature type="transmembrane region" description="Helical" evidence="15">
    <location>
        <begin position="740"/>
        <end position="761"/>
    </location>
</feature>
<dbReference type="InterPro" id="IPR018303">
    <property type="entry name" value="ATPase_P-typ_P_site"/>
</dbReference>
<keyword evidence="18" id="KW-1185">Reference proteome</keyword>
<dbReference type="GO" id="GO:0016887">
    <property type="term" value="F:ATP hydrolysis activity"/>
    <property type="evidence" value="ECO:0007669"/>
    <property type="project" value="InterPro"/>
</dbReference>
<evidence type="ECO:0000256" key="9">
    <source>
        <dbReference type="ARBA" id="ARBA00022840"/>
    </source>
</evidence>
<dbReference type="GO" id="GO:0005524">
    <property type="term" value="F:ATP binding"/>
    <property type="evidence" value="ECO:0007669"/>
    <property type="project" value="UniProtKB-UniRule"/>
</dbReference>
<keyword evidence="13" id="KW-0406">Ion transport</keyword>
<proteinExistence type="inferred from homology"/>
<sequence length="816" mass="87283">MTNACFHCGETIPASANFQLLVDGSQRNMCCGGCLAVAECILTAGLNDYYRLRSAAAITPSEGIDDYSRFDQQELIEDFSTQDGSSWVSRFSVGGLRCAACAWLIEQHLLRIDGIESVSVHLQNAVATVRWNPQQLSPSAIFKAFHALGYQALPWSATTRDIQLQEEMTGLLRRLGVAGIGMMQVGMVAIGLYAGDFQGIDHNSRTLLRVFSLIITTPALLYAAQPFFKNAWRSLRRGHPGMDIPVSIALTAAYTASVVSTISQGAHVYYDTISMFTFFLLLSRYLQLRVSQYQHRGTSLPTSARKITQLGDSKFEWVGVKSLKVGDLISVQPGETLAVDGIIRRGTSSIESSAFSGEFLPVHCGIGDSVMAGSGNIDGNLDIEITQTTCDTAWAKIAELLEQAQASKPAVAQLADRMASHFVMLVMLLAGVSYAYWYSHEGGSAFIIALSVLVVSCPCALSLATPTSYTAAIKALSRQGVLLTNGRVLEQMRNVSHLVFDKTGTLTEGRPHILSCRVFGGISDETAREIAASLEQLSHHPIAHAFKQSSKVASTRYNVENGEVVSGAGIRGRINGKVYRIGSAAFCNVPRQHHSAHLNVYLADDSNVLAHFQLADEIRSDALSLVQAMQNSGLSLEILSGDNSGQVAEVAGALGINAYQAGCSAAQKLAHVKNLQAQGAVVMMVGDGINDAPVIASADISVAMTSASELTRTQADVVLLDNKLHNIAVLFSKAKLSRAILIQNLSWALLYNLMALPLAAMGLVPPWLAALGMSASSLVVVLNALRIGAKQTDSTSHAAEATPIRNTLTTSGAYNG</sequence>
<dbReference type="InterPro" id="IPR036412">
    <property type="entry name" value="HAD-like_sf"/>
</dbReference>
<dbReference type="PROSITE" id="PS01229">
    <property type="entry name" value="COF_2"/>
    <property type="match status" value="1"/>
</dbReference>
<dbReference type="PANTHER" id="PTHR43520">
    <property type="entry name" value="ATP7, ISOFORM B"/>
    <property type="match status" value="1"/>
</dbReference>
<dbReference type="Gene3D" id="3.40.1110.10">
    <property type="entry name" value="Calcium-transporting ATPase, cytoplasmic domain N"/>
    <property type="match status" value="1"/>
</dbReference>
<dbReference type="PROSITE" id="PS00154">
    <property type="entry name" value="ATPASE_E1_E2"/>
    <property type="match status" value="1"/>
</dbReference>
<feature type="transmembrane region" description="Helical" evidence="15">
    <location>
        <begin position="244"/>
        <end position="262"/>
    </location>
</feature>
<name>A0A840R4Z1_9GAMM</name>
<evidence type="ECO:0000256" key="13">
    <source>
        <dbReference type="ARBA" id="ARBA00023065"/>
    </source>
</evidence>
<keyword evidence="7 15" id="KW-0479">Metal-binding</keyword>
<comment type="caution">
    <text evidence="17">The sequence shown here is derived from an EMBL/GenBank/DDBJ whole genome shotgun (WGS) entry which is preliminary data.</text>
</comment>